<keyword evidence="3" id="KW-1185">Reference proteome</keyword>
<protein>
    <recommendedName>
        <fullName evidence="4">Transmembrane protein</fullName>
    </recommendedName>
</protein>
<gene>
    <name evidence="2" type="ORF">B0G62_101414</name>
</gene>
<organism evidence="2 3">
    <name type="scientific">Paraburkholderia eburnea</name>
    <dbReference type="NCBI Taxonomy" id="1189126"/>
    <lineage>
        <taxon>Bacteria</taxon>
        <taxon>Pseudomonadati</taxon>
        <taxon>Pseudomonadota</taxon>
        <taxon>Betaproteobacteria</taxon>
        <taxon>Burkholderiales</taxon>
        <taxon>Burkholderiaceae</taxon>
        <taxon>Paraburkholderia</taxon>
    </lineage>
</organism>
<evidence type="ECO:0000313" key="2">
    <source>
        <dbReference type="EMBL" id="POR56018.1"/>
    </source>
</evidence>
<keyword evidence="1" id="KW-1133">Transmembrane helix</keyword>
<comment type="caution">
    <text evidence="2">The sequence shown here is derived from an EMBL/GenBank/DDBJ whole genome shotgun (WGS) entry which is preliminary data.</text>
</comment>
<dbReference type="EMBL" id="PQGA01000001">
    <property type="protein sequence ID" value="POR56018.1"/>
    <property type="molecule type" value="Genomic_DNA"/>
</dbReference>
<evidence type="ECO:0000256" key="1">
    <source>
        <dbReference type="SAM" id="Phobius"/>
    </source>
</evidence>
<feature type="transmembrane region" description="Helical" evidence="1">
    <location>
        <begin position="111"/>
        <end position="131"/>
    </location>
</feature>
<evidence type="ECO:0000313" key="3">
    <source>
        <dbReference type="Proteomes" id="UP000237381"/>
    </source>
</evidence>
<dbReference type="Proteomes" id="UP000237381">
    <property type="component" value="Unassembled WGS sequence"/>
</dbReference>
<accession>A0A2S4MMK9</accession>
<keyword evidence="1" id="KW-0472">Membrane</keyword>
<keyword evidence="1" id="KW-0812">Transmembrane</keyword>
<feature type="transmembrane region" description="Helical" evidence="1">
    <location>
        <begin position="12"/>
        <end position="28"/>
    </location>
</feature>
<feature type="transmembrane region" description="Helical" evidence="1">
    <location>
        <begin position="79"/>
        <end position="99"/>
    </location>
</feature>
<dbReference type="RefSeq" id="WP_103702034.1">
    <property type="nucleotide sequence ID" value="NZ_PQGA01000001.1"/>
</dbReference>
<proteinExistence type="predicted"/>
<reference evidence="2 3" key="1">
    <citation type="submission" date="2018-01" db="EMBL/GenBank/DDBJ databases">
        <title>Genomic Encyclopedia of Type Strains, Phase III (KMG-III): the genomes of soil and plant-associated and newly described type strains.</title>
        <authorList>
            <person name="Whitman W."/>
        </authorList>
    </citation>
    <scope>NUCLEOTIDE SEQUENCE [LARGE SCALE GENOMIC DNA]</scope>
    <source>
        <strain evidence="2 3">JCM 18070</strain>
    </source>
</reference>
<name>A0A2S4MMK9_9BURK</name>
<evidence type="ECO:0008006" key="4">
    <source>
        <dbReference type="Google" id="ProtNLM"/>
    </source>
</evidence>
<sequence>MARHVYNLFVRVLIYLLPFWLAGFEYTVHQSLKEHDPEAFLAPALMLGAIALLMPLCLARKEPHRRESWLVRFKYRCDIVLVAVAAALALFGMPLWHQFLGVSLGATFEGWPALALFGWTAVKSDSMVYYFSAVGLSELKRLTA</sequence>
<dbReference type="OrthoDB" id="9134364at2"/>
<dbReference type="AlphaFoldDB" id="A0A2S4MMK9"/>
<feature type="transmembrane region" description="Helical" evidence="1">
    <location>
        <begin position="40"/>
        <end position="58"/>
    </location>
</feature>